<keyword evidence="2" id="KW-0245">EGF-like domain</keyword>
<evidence type="ECO:0000313" key="6">
    <source>
        <dbReference type="Proteomes" id="UP000663860"/>
    </source>
</evidence>
<protein>
    <recommendedName>
        <fullName evidence="4">EGF-like domain-containing protein</fullName>
    </recommendedName>
</protein>
<dbReference type="EMBL" id="CAJNOE010000421">
    <property type="protein sequence ID" value="CAF1207941.1"/>
    <property type="molecule type" value="Genomic_DNA"/>
</dbReference>
<feature type="disulfide bond" evidence="2">
    <location>
        <begin position="943"/>
        <end position="952"/>
    </location>
</feature>
<dbReference type="SUPFAM" id="SSF57196">
    <property type="entry name" value="EGF/Laminin"/>
    <property type="match status" value="2"/>
</dbReference>
<dbReference type="PROSITE" id="PS50026">
    <property type="entry name" value="EGF_3"/>
    <property type="match status" value="1"/>
</dbReference>
<evidence type="ECO:0000256" key="2">
    <source>
        <dbReference type="PROSITE-ProRule" id="PRU00076"/>
    </source>
</evidence>
<keyword evidence="3" id="KW-0472">Membrane</keyword>
<dbReference type="Proteomes" id="UP000663860">
    <property type="component" value="Unassembled WGS sequence"/>
</dbReference>
<proteinExistence type="predicted"/>
<dbReference type="SMART" id="SM00192">
    <property type="entry name" value="LDLa"/>
    <property type="match status" value="4"/>
</dbReference>
<feature type="transmembrane region" description="Helical" evidence="3">
    <location>
        <begin position="1212"/>
        <end position="1234"/>
    </location>
</feature>
<comment type="caution">
    <text evidence="5">The sequence shown here is derived from an EMBL/GenBank/DDBJ whole genome shotgun (WGS) entry which is preliminary data.</text>
</comment>
<dbReference type="PANTHER" id="PTHR24044:SF502">
    <property type="entry name" value="ANTERIOR PHARYNX IN EXCESS PROTEIN 1-RELATED"/>
    <property type="match status" value="1"/>
</dbReference>
<dbReference type="InterPro" id="IPR050906">
    <property type="entry name" value="Notch_signaling"/>
</dbReference>
<dbReference type="SMART" id="SM00181">
    <property type="entry name" value="EGF"/>
    <property type="match status" value="4"/>
</dbReference>
<accession>A0A814WXV1</accession>
<evidence type="ECO:0000256" key="1">
    <source>
        <dbReference type="ARBA" id="ARBA00023157"/>
    </source>
</evidence>
<feature type="transmembrane region" description="Helical" evidence="3">
    <location>
        <begin position="1254"/>
        <end position="1276"/>
    </location>
</feature>
<dbReference type="SUPFAM" id="SSF81321">
    <property type="entry name" value="Family A G protein-coupled receptor-like"/>
    <property type="match status" value="1"/>
</dbReference>
<reference evidence="5" key="1">
    <citation type="submission" date="2021-02" db="EMBL/GenBank/DDBJ databases">
        <authorList>
            <person name="Nowell W R."/>
        </authorList>
    </citation>
    <scope>NUCLEOTIDE SEQUENCE</scope>
</reference>
<feature type="transmembrane region" description="Helical" evidence="3">
    <location>
        <begin position="1296"/>
        <end position="1314"/>
    </location>
</feature>
<keyword evidence="3" id="KW-1133">Transmembrane helix</keyword>
<feature type="domain" description="EGF-like" evidence="4">
    <location>
        <begin position="912"/>
        <end position="953"/>
    </location>
</feature>
<dbReference type="PANTHER" id="PTHR24044">
    <property type="entry name" value="NOTCH LIGAND FAMILY MEMBER"/>
    <property type="match status" value="1"/>
</dbReference>
<dbReference type="InterPro" id="IPR000742">
    <property type="entry name" value="EGF"/>
</dbReference>
<keyword evidence="3" id="KW-0812">Transmembrane</keyword>
<evidence type="ECO:0000256" key="3">
    <source>
        <dbReference type="SAM" id="Phobius"/>
    </source>
</evidence>
<dbReference type="Gene3D" id="1.20.1070.10">
    <property type="entry name" value="Rhodopsin 7-helix transmembrane proteins"/>
    <property type="match status" value="1"/>
</dbReference>
<dbReference type="GO" id="GO:0005112">
    <property type="term" value="F:Notch binding"/>
    <property type="evidence" value="ECO:0007669"/>
    <property type="project" value="TreeGrafter"/>
</dbReference>
<evidence type="ECO:0000313" key="5">
    <source>
        <dbReference type="EMBL" id="CAF1207941.1"/>
    </source>
</evidence>
<sequence length="1501" mass="172751">MDTLYPAKVEYCIRPTDSSQTIINDFVNTRDRNYTFEELAAMNVSAYDILFWSASMDLAEQYQSYINQLNTSLLSDHIFFNCTQPWFGSHCQYSFSFDETQSILEFDSNLSRIKYTCYILLECNRGGPDLCLDWREICDGRIDCLNDGVDEASCFQLEINECNINEYRCHNGLCISEFFWKVDLWASECLDYSDTWNRVPCPSVNLASDLFFCEENTCPPGQTKFSCGDGECVEDFDQCQNERHLLLLKSLSIQGNLSYHCWLSMVCLTKIIPQVDDILCEEFVQSSDILIYFNSCERIIAFPIYPVLFGHVRFLYSFKNLSQINIKSALIPDYICYDERLCDFLVPAFRYESYTCRHYYQMGLKTNIEYHSWKAIIDSIKTYFHGCDTTYDNQNHPRHPSLYLCQNSSKYISKHRILDNIIDCYLKDDERDLVLSCSISDPHRFQCPNEVQCRSPIFSLDSCPSSEKKISTIDDIFFSQICDGTVDIFPQLINGQNHTDETNCEHWPCSNLYTRCDRLWHCPNGEDEEDCWQSNCSRHFLHCISPYNYTSICLPANQVRNGIIDCLGGLDELHWCQIANYYNGITYRFACLNGITCIEPWALSDCSFNDDETFCSARCDEWANDKYNEIQTILNHIGTLRRPSFTLETSHVYSSIENKMANHIAASTVKSLDETNDIQLELQDSTLLSPCTRGLFVSHWLANAEFSFLCVCPPNYYGPMCQYQNQRVSLTLTVLATTQEKIYGILIKLITEDNDREEINSYEQIIYISKSGCRQIFNMYLLYSTRPKDPSKNYSIHIDAYDKTSLQYLSSWYFKIPFQFLPVNRLALELTLRSNEIVSGNCCSFTCQQGTCMKYNNEDKCFCRCQPGWFGTRCDIFIYSNDCSADSIYVGNVRNRSICICPLERFGLRCLLKHSCPLNYCHHNGVCIVINERLATDSYLCLCSEEFYGSRCENYKSKLEIAFHNIDISAYSLAYIYASVFSEPPNVQTIVLKKLTTMQNMITLYIPYSFQIIFLVIDKSPYLAVLQQKVVSNLSTFIDSTRRCPSVNELLKPKQLQLARLERIKLYHHLCRTSLGLKCFVDEFYMCLCTLEQYANCFKFNQVSFSCPNNVHCENNGQCLQDYPICPLTTICVCIGCFFGDRCQFHAKGIGLTLDDILRYAIRPNVDLKNQSPLIKVGIFVTALLFVIGLISSALSLLTFRQKDTRTVGCGIYLLTSSIISVLTMTMLLIKFWFVLLTQMNLSTSRSGLRVGCLIIEPLLKTSLWMNSWLSACVAIERAVNTWKGVYFNKSLSKKFARVIIIFLPMVIIGTHIFEWKARDLFDDQEEQRLLCVTLYSELLYKVMTANMFCHFMIPFGINLISALYIIISVARRRAAKLTSNTYYEHLKEQFHEHKHLIIRLPRYRRQNFGQYASQLSLNIIPLGELNLGAQANGNINDFNNYNITGQGDLNLPIYNGGPNNPSVDLGAVAGISFGSYNGQFFGPKPNYDAGLNVHIPFGRR</sequence>
<feature type="transmembrane region" description="Helical" evidence="3">
    <location>
        <begin position="1346"/>
        <end position="1368"/>
    </location>
</feature>
<gene>
    <name evidence="5" type="ORF">IZO911_LOCUS29004</name>
</gene>
<feature type="transmembrane region" description="Helical" evidence="3">
    <location>
        <begin position="1177"/>
        <end position="1200"/>
    </location>
</feature>
<dbReference type="InterPro" id="IPR002172">
    <property type="entry name" value="LDrepeatLR_classA_rpt"/>
</dbReference>
<name>A0A814WXV1_9BILA</name>
<evidence type="ECO:0000259" key="4">
    <source>
        <dbReference type="PROSITE" id="PS50026"/>
    </source>
</evidence>
<organism evidence="5 6">
    <name type="scientific">Adineta steineri</name>
    <dbReference type="NCBI Taxonomy" id="433720"/>
    <lineage>
        <taxon>Eukaryota</taxon>
        <taxon>Metazoa</taxon>
        <taxon>Spiralia</taxon>
        <taxon>Gnathifera</taxon>
        <taxon>Rotifera</taxon>
        <taxon>Eurotatoria</taxon>
        <taxon>Bdelloidea</taxon>
        <taxon>Adinetida</taxon>
        <taxon>Adinetidae</taxon>
        <taxon>Adineta</taxon>
    </lineage>
</organism>
<dbReference type="Gene3D" id="2.10.25.10">
    <property type="entry name" value="Laminin"/>
    <property type="match status" value="1"/>
</dbReference>
<dbReference type="PROSITE" id="PS00022">
    <property type="entry name" value="EGF_1"/>
    <property type="match status" value="2"/>
</dbReference>
<comment type="caution">
    <text evidence="2">Lacks conserved residue(s) required for the propagation of feature annotation.</text>
</comment>
<keyword evidence="1 2" id="KW-1015">Disulfide bond</keyword>